<organism evidence="9 10">
    <name type="scientific">Plakobranchus ocellatus</name>
    <dbReference type="NCBI Taxonomy" id="259542"/>
    <lineage>
        <taxon>Eukaryota</taxon>
        <taxon>Metazoa</taxon>
        <taxon>Spiralia</taxon>
        <taxon>Lophotrochozoa</taxon>
        <taxon>Mollusca</taxon>
        <taxon>Gastropoda</taxon>
        <taxon>Heterobranchia</taxon>
        <taxon>Euthyneura</taxon>
        <taxon>Panpulmonata</taxon>
        <taxon>Sacoglossa</taxon>
        <taxon>Placobranchoidea</taxon>
        <taxon>Plakobranchidae</taxon>
        <taxon>Plakobranchus</taxon>
    </lineage>
</organism>
<dbReference type="PANTHER" id="PTHR21461">
    <property type="entry name" value="GLYCOSYLTRANSFERASE FAMILY 92 PROTEIN"/>
    <property type="match status" value="1"/>
</dbReference>
<comment type="subcellular location">
    <subcellularLocation>
        <location evidence="1">Membrane</location>
        <topology evidence="1">Single-pass membrane protein</topology>
    </subcellularLocation>
</comment>
<proteinExistence type="inferred from homology"/>
<reference evidence="9 10" key="1">
    <citation type="journal article" date="2021" name="Elife">
        <title>Chloroplast acquisition without the gene transfer in kleptoplastic sea slugs, Plakobranchus ocellatus.</title>
        <authorList>
            <person name="Maeda T."/>
            <person name="Takahashi S."/>
            <person name="Yoshida T."/>
            <person name="Shimamura S."/>
            <person name="Takaki Y."/>
            <person name="Nagai Y."/>
            <person name="Toyoda A."/>
            <person name="Suzuki Y."/>
            <person name="Arimoto A."/>
            <person name="Ishii H."/>
            <person name="Satoh N."/>
            <person name="Nishiyama T."/>
            <person name="Hasebe M."/>
            <person name="Maruyama T."/>
            <person name="Minagawa J."/>
            <person name="Obokata J."/>
            <person name="Shigenobu S."/>
        </authorList>
    </citation>
    <scope>NUCLEOTIDE SEQUENCE [LARGE SCALE GENOMIC DNA]</scope>
</reference>
<protein>
    <recommendedName>
        <fullName evidence="8">Glycosyltransferase family 92 protein</fullName>
        <ecNumber evidence="8">2.4.1.-</ecNumber>
    </recommendedName>
</protein>
<dbReference type="EC" id="2.4.1.-" evidence="8"/>
<dbReference type="GO" id="GO:0016757">
    <property type="term" value="F:glycosyltransferase activity"/>
    <property type="evidence" value="ECO:0007669"/>
    <property type="project" value="UniProtKB-UniRule"/>
</dbReference>
<evidence type="ECO:0000256" key="1">
    <source>
        <dbReference type="ARBA" id="ARBA00004167"/>
    </source>
</evidence>
<evidence type="ECO:0000256" key="6">
    <source>
        <dbReference type="ARBA" id="ARBA00022989"/>
    </source>
</evidence>
<comment type="caution">
    <text evidence="9">The sequence shown here is derived from an EMBL/GenBank/DDBJ whole genome shotgun (WGS) entry which is preliminary data.</text>
</comment>
<keyword evidence="5" id="KW-0812">Transmembrane</keyword>
<evidence type="ECO:0000313" key="9">
    <source>
        <dbReference type="EMBL" id="GFN91032.1"/>
    </source>
</evidence>
<evidence type="ECO:0000256" key="4">
    <source>
        <dbReference type="ARBA" id="ARBA00022679"/>
    </source>
</evidence>
<evidence type="ECO:0000256" key="3">
    <source>
        <dbReference type="ARBA" id="ARBA00022676"/>
    </source>
</evidence>
<evidence type="ECO:0000256" key="2">
    <source>
        <dbReference type="ARBA" id="ARBA00007647"/>
    </source>
</evidence>
<dbReference type="GO" id="GO:0016020">
    <property type="term" value="C:membrane"/>
    <property type="evidence" value="ECO:0007669"/>
    <property type="project" value="UniProtKB-SubCell"/>
</dbReference>
<keyword evidence="4 8" id="KW-0808">Transferase</keyword>
<evidence type="ECO:0000313" key="10">
    <source>
        <dbReference type="Proteomes" id="UP000735302"/>
    </source>
</evidence>
<keyword evidence="6" id="KW-1133">Transmembrane helix</keyword>
<sequence>MYHISTKWIVDMQSAEFSCSVSHDQLSALGLVNFTHMAVAQASCLEAPRSILPIQFPVRQSGTVGICLKVSYGSLDAARALEWMEYHRLMGVTTVFTYTWDLDPPVKAVFDYYVKLGFLQAVPAQPPPPKGGPARGFRRPRYEEQAWMDEIWASNDCKHRMFGLDFVVVMDMDEFIVPKIGLDTYHDILSSAQRLHPAAGGFQFDSHVFLLNWGPTRDSPLHIGRYTLRTARPNYDGVDRNSRWAFIPDRTYFVLNNLVVPRKPYTSEPVPNQLYTLYHYRSCKPNWKHCKTRPRLEDKSMLKHELRLVEKILGLANLDQLLYNDTAYVDKLRHWWTYRVT</sequence>
<dbReference type="EMBL" id="BLXT01002087">
    <property type="protein sequence ID" value="GFN91032.1"/>
    <property type="molecule type" value="Genomic_DNA"/>
</dbReference>
<keyword evidence="7" id="KW-0472">Membrane</keyword>
<keyword evidence="3 8" id="KW-0328">Glycosyltransferase</keyword>
<dbReference type="Proteomes" id="UP000735302">
    <property type="component" value="Unassembled WGS sequence"/>
</dbReference>
<accession>A0AAV3Z8Q3</accession>
<dbReference type="Pfam" id="PF01697">
    <property type="entry name" value="Glyco_transf_92"/>
    <property type="match status" value="1"/>
</dbReference>
<evidence type="ECO:0000256" key="5">
    <source>
        <dbReference type="ARBA" id="ARBA00022692"/>
    </source>
</evidence>
<dbReference type="AlphaFoldDB" id="A0AAV3Z8Q3"/>
<dbReference type="GO" id="GO:0005737">
    <property type="term" value="C:cytoplasm"/>
    <property type="evidence" value="ECO:0007669"/>
    <property type="project" value="TreeGrafter"/>
</dbReference>
<comment type="similarity">
    <text evidence="2 8">Belongs to the glycosyltransferase 92 family.</text>
</comment>
<keyword evidence="10" id="KW-1185">Reference proteome</keyword>
<gene>
    <name evidence="9" type="ORF">PoB_001753800</name>
</gene>
<name>A0AAV3Z8Q3_9GAST</name>
<dbReference type="PANTHER" id="PTHR21461:SF69">
    <property type="entry name" value="GLYCOSYLTRANSFERASE FAMILY 92 PROTEIN"/>
    <property type="match status" value="1"/>
</dbReference>
<keyword evidence="9" id="KW-0675">Receptor</keyword>
<evidence type="ECO:0000256" key="7">
    <source>
        <dbReference type="ARBA" id="ARBA00023136"/>
    </source>
</evidence>
<evidence type="ECO:0000256" key="8">
    <source>
        <dbReference type="RuleBase" id="RU366017"/>
    </source>
</evidence>
<dbReference type="InterPro" id="IPR008166">
    <property type="entry name" value="Glyco_transf_92"/>
</dbReference>